<keyword evidence="2" id="KW-0238">DNA-binding</keyword>
<keyword evidence="3" id="KW-0804">Transcription</keyword>
<dbReference type="Pfam" id="PF12833">
    <property type="entry name" value="HTH_18"/>
    <property type="match status" value="1"/>
</dbReference>
<dbReference type="EMBL" id="CP017755">
    <property type="protein sequence ID" value="AOZ08521.1"/>
    <property type="molecule type" value="Genomic_DNA"/>
</dbReference>
<dbReference type="SMART" id="SM00342">
    <property type="entry name" value="HTH_ARAC"/>
    <property type="match status" value="1"/>
</dbReference>
<reference evidence="5 6" key="1">
    <citation type="submission" date="2016-10" db="EMBL/GenBank/DDBJ databases">
        <title>Complete genome sequences of three Cupriavidus strains isolated from various Malaysian environments.</title>
        <authorList>
            <person name="Abdullah A.A.-A."/>
            <person name="Shafie N.A.H."/>
            <person name="Lau N.S."/>
        </authorList>
    </citation>
    <scope>NUCLEOTIDE SEQUENCE [LARGE SCALE GENOMIC DNA]</scope>
    <source>
        <strain evidence="5 6">USMAA1020</strain>
    </source>
</reference>
<dbReference type="Gene3D" id="1.10.10.60">
    <property type="entry name" value="Homeodomain-like"/>
    <property type="match status" value="1"/>
</dbReference>
<gene>
    <name evidence="5" type="ORF">BKK80_21465</name>
</gene>
<proteinExistence type="predicted"/>
<dbReference type="PANTHER" id="PTHR47894:SF1">
    <property type="entry name" value="HTH-TYPE TRANSCRIPTIONAL REGULATOR VQSM"/>
    <property type="match status" value="1"/>
</dbReference>
<evidence type="ECO:0000256" key="2">
    <source>
        <dbReference type="ARBA" id="ARBA00023125"/>
    </source>
</evidence>
<dbReference type="PANTHER" id="PTHR47894">
    <property type="entry name" value="HTH-TYPE TRANSCRIPTIONAL REGULATOR GADX"/>
    <property type="match status" value="1"/>
</dbReference>
<evidence type="ECO:0000259" key="4">
    <source>
        <dbReference type="PROSITE" id="PS01124"/>
    </source>
</evidence>
<dbReference type="InterPro" id="IPR018060">
    <property type="entry name" value="HTH_AraC"/>
</dbReference>
<dbReference type="PROSITE" id="PS01124">
    <property type="entry name" value="HTH_ARAC_FAMILY_2"/>
    <property type="match status" value="1"/>
</dbReference>
<feature type="domain" description="HTH araC/xylS-type" evidence="4">
    <location>
        <begin position="238"/>
        <end position="339"/>
    </location>
</feature>
<protein>
    <submittedName>
        <fullName evidence="5">AraC family transcriptional regulator</fullName>
    </submittedName>
</protein>
<organism evidence="5 6">
    <name type="scientific">Cupriavidus malaysiensis</name>
    <dbReference type="NCBI Taxonomy" id="367825"/>
    <lineage>
        <taxon>Bacteria</taxon>
        <taxon>Pseudomonadati</taxon>
        <taxon>Pseudomonadota</taxon>
        <taxon>Betaproteobacteria</taxon>
        <taxon>Burkholderiales</taxon>
        <taxon>Burkholderiaceae</taxon>
        <taxon>Cupriavidus</taxon>
    </lineage>
</organism>
<keyword evidence="6" id="KW-1185">Reference proteome</keyword>
<dbReference type="InterPro" id="IPR032687">
    <property type="entry name" value="AraC-type_N"/>
</dbReference>
<evidence type="ECO:0000256" key="3">
    <source>
        <dbReference type="ARBA" id="ARBA00023163"/>
    </source>
</evidence>
<dbReference type="Pfam" id="PF12625">
    <property type="entry name" value="Arabinose_bd"/>
    <property type="match status" value="1"/>
</dbReference>
<accession>A0A1D9I8W6</accession>
<dbReference type="SUPFAM" id="SSF46689">
    <property type="entry name" value="Homeodomain-like"/>
    <property type="match status" value="1"/>
</dbReference>
<evidence type="ECO:0000313" key="6">
    <source>
        <dbReference type="Proteomes" id="UP000177515"/>
    </source>
</evidence>
<evidence type="ECO:0000313" key="5">
    <source>
        <dbReference type="EMBL" id="AOZ08521.1"/>
    </source>
</evidence>
<dbReference type="Proteomes" id="UP000177515">
    <property type="component" value="Chromosome 2"/>
</dbReference>
<dbReference type="InterPro" id="IPR009057">
    <property type="entry name" value="Homeodomain-like_sf"/>
</dbReference>
<name>A0A1D9I8W6_9BURK</name>
<evidence type="ECO:0000256" key="1">
    <source>
        <dbReference type="ARBA" id="ARBA00023015"/>
    </source>
</evidence>
<keyword evidence="1" id="KW-0805">Transcription regulation</keyword>
<sequence length="345" mass="37709">MAPPPVTSKAPVTVPVALVHGMLAGVQARGEPIDGFLHDAGIARAPLTHPAARVTATQYVALFRVLIEQREDECLGFLARPLKPGSFALVARAALNARDLDTAIRRVARTFSLLQDDVTLEHRRDGALAGLALRFHEAATGRPVFLHEMLVRVFWRLLAWLAGGRLPIARFDFAFDNPPHAASYGKIFPSDLEFGRELTTFWFDAAWLQAPIRRDEAALRHFLAHAQANIIVPRSGNDLVSARVRTHLQGARPAWPDLAETAGALHMSTATLQRRLALEGASFQSLKDALRRDLAIERLNTSAVPLAELAQELGFTDSAAFQRAFKGWTGSAPGAYRRRGGTTDA</sequence>